<sequence>MSNLRSARDSLAAELAHARQGLAFYDARVHALEETLATLDNLNAEGDIGDKPRRQGRPARAEQTEAVARGGRGRKQSGGLPATGKEFWTSLVTNEPRSTREILEAAIQTLGIDPSRDDLKKLSQRQANALHMLVKEKTISDSGSGRERRFFRPT</sequence>
<evidence type="ECO:0000313" key="3">
    <source>
        <dbReference type="Proteomes" id="UP000887222"/>
    </source>
</evidence>
<dbReference type="EMBL" id="BPMK01000001">
    <property type="protein sequence ID" value="GIZ50228.1"/>
    <property type="molecule type" value="Genomic_DNA"/>
</dbReference>
<name>A0ABQ4PZA1_9BURK</name>
<protein>
    <submittedName>
        <fullName evidence="2">Uncharacterized protein</fullName>
    </submittedName>
</protein>
<dbReference type="Proteomes" id="UP000887222">
    <property type="component" value="Unassembled WGS sequence"/>
</dbReference>
<gene>
    <name evidence="2" type="ORF">NCCP691_02420</name>
</gene>
<reference evidence="2 3" key="1">
    <citation type="journal article" date="2022" name="Int. J. Syst. Evol. Microbiol.">
        <title>Noviherbaspirillum aridicola sp. nov., isolated from an arid soil in Pakistan.</title>
        <authorList>
            <person name="Khan I.U."/>
            <person name="Saqib M."/>
            <person name="Amin A."/>
            <person name="Hussain F."/>
            <person name="Li L."/>
            <person name="Liu Y.H."/>
            <person name="Fang B.Z."/>
            <person name="Ahmed I."/>
            <person name="Li W.J."/>
        </authorList>
    </citation>
    <scope>NUCLEOTIDE SEQUENCE [LARGE SCALE GENOMIC DNA]</scope>
    <source>
        <strain evidence="2 3">NCCP-691</strain>
    </source>
</reference>
<evidence type="ECO:0000256" key="1">
    <source>
        <dbReference type="SAM" id="MobiDB-lite"/>
    </source>
</evidence>
<feature type="compositionally biased region" description="Basic and acidic residues" evidence="1">
    <location>
        <begin position="48"/>
        <end position="63"/>
    </location>
</feature>
<comment type="caution">
    <text evidence="2">The sequence shown here is derived from an EMBL/GenBank/DDBJ whole genome shotgun (WGS) entry which is preliminary data.</text>
</comment>
<proteinExistence type="predicted"/>
<organism evidence="2 3">
    <name type="scientific">Noviherbaspirillum aridicola</name>
    <dbReference type="NCBI Taxonomy" id="2849687"/>
    <lineage>
        <taxon>Bacteria</taxon>
        <taxon>Pseudomonadati</taxon>
        <taxon>Pseudomonadota</taxon>
        <taxon>Betaproteobacteria</taxon>
        <taxon>Burkholderiales</taxon>
        <taxon>Oxalobacteraceae</taxon>
        <taxon>Noviherbaspirillum</taxon>
    </lineage>
</organism>
<accession>A0ABQ4PZA1</accession>
<evidence type="ECO:0000313" key="2">
    <source>
        <dbReference type="EMBL" id="GIZ50228.1"/>
    </source>
</evidence>
<dbReference type="RefSeq" id="WP_220806406.1">
    <property type="nucleotide sequence ID" value="NZ_BPMK01000001.1"/>
</dbReference>
<keyword evidence="3" id="KW-1185">Reference proteome</keyword>
<feature type="region of interest" description="Disordered" evidence="1">
    <location>
        <begin position="43"/>
        <end position="87"/>
    </location>
</feature>